<gene>
    <name evidence="1" type="primary">SBOV41161_2</name>
    <name evidence="1" type="ORF">NCTC7406_05123</name>
</gene>
<accession>A0A447P2S0</accession>
<evidence type="ECO:0008006" key="3">
    <source>
        <dbReference type="Google" id="ProtNLM"/>
    </source>
</evidence>
<sequence length="182" mass="21254">MNSYYTQEDYKDDVFTKAKTLHTQFMQTLSVFKPASEAYEDAIRTMNDQRQILQLKKIEAKEGKSFDYYSLSMMLISKKANQLLQNDGFNVDDTMKQVQALNEHVAQLKTKQNDTKSGSFQREQFLEAADKYVLAIKMRVRRERDHIPLTDDDKKNPAWAEGSCDKVIRGYNDLVTRFNLMN</sequence>
<dbReference type="AlphaFoldDB" id="A0A447P2S0"/>
<dbReference type="InterPro" id="IPR024291">
    <property type="entry name" value="DUF3829"/>
</dbReference>
<dbReference type="Proteomes" id="UP000276345">
    <property type="component" value="Chromosome"/>
</dbReference>
<organism evidence="1 2">
    <name type="scientific">Salmonella enterica subsp. enterica serovar Sanjuan</name>
    <dbReference type="NCBI Taxonomy" id="1160765"/>
    <lineage>
        <taxon>Bacteria</taxon>
        <taxon>Pseudomonadati</taxon>
        <taxon>Pseudomonadota</taxon>
        <taxon>Gammaproteobacteria</taxon>
        <taxon>Enterobacterales</taxon>
        <taxon>Enterobacteriaceae</taxon>
        <taxon>Salmonella</taxon>
    </lineage>
</organism>
<dbReference type="Pfam" id="PF12889">
    <property type="entry name" value="DUF3829"/>
    <property type="match status" value="1"/>
</dbReference>
<protein>
    <recommendedName>
        <fullName evidence="3">DUF3829 domain-containing protein</fullName>
    </recommendedName>
</protein>
<reference evidence="1 2" key="1">
    <citation type="submission" date="2018-12" db="EMBL/GenBank/DDBJ databases">
        <authorList>
            <consortium name="Pathogen Informatics"/>
        </authorList>
    </citation>
    <scope>NUCLEOTIDE SEQUENCE [LARGE SCALE GENOMIC DNA]</scope>
    <source>
        <strain evidence="1 2">NCTC7406</strain>
    </source>
</reference>
<dbReference type="EMBL" id="LR134142">
    <property type="protein sequence ID" value="VEA09848.1"/>
    <property type="molecule type" value="Genomic_DNA"/>
</dbReference>
<proteinExistence type="predicted"/>
<name>A0A447P2S0_SALET</name>
<evidence type="ECO:0000313" key="1">
    <source>
        <dbReference type="EMBL" id="VEA09848.1"/>
    </source>
</evidence>
<evidence type="ECO:0000313" key="2">
    <source>
        <dbReference type="Proteomes" id="UP000276345"/>
    </source>
</evidence>